<evidence type="ECO:0000256" key="2">
    <source>
        <dbReference type="SAM" id="MobiDB-lite"/>
    </source>
</evidence>
<evidence type="ECO:0000313" key="4">
    <source>
        <dbReference type="Proteomes" id="UP000674179"/>
    </source>
</evidence>
<accession>A0A836KLC8</accession>
<evidence type="ECO:0000313" key="3">
    <source>
        <dbReference type="EMBL" id="KAG5469958.1"/>
    </source>
</evidence>
<dbReference type="Proteomes" id="UP000674179">
    <property type="component" value="Chromosome 33"/>
</dbReference>
<dbReference type="OrthoDB" id="249432at2759"/>
<feature type="coiled-coil region" evidence="1">
    <location>
        <begin position="117"/>
        <end position="165"/>
    </location>
</feature>
<feature type="region of interest" description="Disordered" evidence="2">
    <location>
        <begin position="254"/>
        <end position="277"/>
    </location>
</feature>
<organism evidence="3 4">
    <name type="scientific">Leishmania enriettii</name>
    <dbReference type="NCBI Taxonomy" id="5663"/>
    <lineage>
        <taxon>Eukaryota</taxon>
        <taxon>Discoba</taxon>
        <taxon>Euglenozoa</taxon>
        <taxon>Kinetoplastea</taxon>
        <taxon>Metakinetoplastina</taxon>
        <taxon>Trypanosomatida</taxon>
        <taxon>Trypanosomatidae</taxon>
        <taxon>Leishmaniinae</taxon>
        <taxon>Leishmania</taxon>
    </lineage>
</organism>
<dbReference type="EMBL" id="JAFHKP010000033">
    <property type="protein sequence ID" value="KAG5469958.1"/>
    <property type="molecule type" value="Genomic_DNA"/>
</dbReference>
<dbReference type="GeneID" id="94169373"/>
<proteinExistence type="predicted"/>
<reference evidence="3 4" key="1">
    <citation type="submission" date="2021-02" db="EMBL/GenBank/DDBJ databases">
        <title>Leishmania (Mundinia) enrietti genome sequencing and assembly.</title>
        <authorList>
            <person name="Almutairi H."/>
            <person name="Gatherer D."/>
        </authorList>
    </citation>
    <scope>NUCLEOTIDE SEQUENCE [LARGE SCALE GENOMIC DNA]</scope>
    <source>
        <strain evidence="3">CUR178</strain>
    </source>
</reference>
<name>A0A836KLC8_LEIEN</name>
<evidence type="ECO:0000256" key="1">
    <source>
        <dbReference type="SAM" id="Coils"/>
    </source>
</evidence>
<protein>
    <submittedName>
        <fullName evidence="3">Uncharacterized protein</fullName>
    </submittedName>
</protein>
<dbReference type="KEGG" id="lenr:94169373"/>
<dbReference type="AlphaFoldDB" id="A0A836KLC8"/>
<keyword evidence="4" id="KW-1185">Reference proteome</keyword>
<dbReference type="RefSeq" id="XP_067689966.1">
    <property type="nucleotide sequence ID" value="XM_067833863.1"/>
</dbReference>
<gene>
    <name evidence="3" type="ORF">CUR178_02100</name>
</gene>
<comment type="caution">
    <text evidence="3">The sequence shown here is derived from an EMBL/GenBank/DDBJ whole genome shotgun (WGS) entry which is preliminary data.</text>
</comment>
<sequence>MSSHPSVGDSAVLIRLDTSVLESRLNALADQWEMNLKSICAKVGVCAVDVRSVAADVNAIQRFLLSYHNRDMTAALGAHFTGTSGDAADAPSQGLLDDFTGAEGGSTERLLGMVAVARRLLAENEALRTSLESATAAVSTHTASNASVQQQLEQLQHQATLQSAQVRSITSFLRMLGMSLDDNSAEASRDCAPLLVNASTESTADGNTTESALSRSPLLLSFRQILLRDLTERLTSVVDQQSKDFHEAVANLEDRLQRSGRGPASSIGRHSSAGDAELQETVRSVNKRLKEIEERTIKREEFTSFMRTKADSLLLPAKADNAALTDLEARLVTRCAELEERCAFADAERAEFRALLRSLIFAKPHPTPSAASPSRKEALRANAQAKSAALTQGVLLGELLPTLRDGSSVASSVPPSRHDTVVPYPHASTPQQLYRVLGNSNGSGVHGVCLGSAKKRELTRSLASLEDMQRGSLQAKAASPSNEDVNVVAIGMTATQGAYAAFVSEQLTRRQVASLPSLPYEKASSRQ</sequence>
<keyword evidence="1" id="KW-0175">Coiled coil</keyword>